<evidence type="ECO:0000256" key="1">
    <source>
        <dbReference type="ARBA" id="ARBA00022505"/>
    </source>
</evidence>
<proteinExistence type="predicted"/>
<dbReference type="InterPro" id="IPR005116">
    <property type="entry name" value="Transp-assoc_OB_typ1"/>
</dbReference>
<evidence type="ECO:0000313" key="5">
    <source>
        <dbReference type="Proteomes" id="UP000198802"/>
    </source>
</evidence>
<evidence type="ECO:0000259" key="3">
    <source>
        <dbReference type="PROSITE" id="PS51866"/>
    </source>
</evidence>
<reference evidence="5" key="1">
    <citation type="submission" date="2015-11" db="EMBL/GenBank/DDBJ databases">
        <authorList>
            <person name="Varghese N."/>
        </authorList>
    </citation>
    <scope>NUCLEOTIDE SEQUENCE [LARGE SCALE GENOMIC DNA]</scope>
    <source>
        <strain evidence="5">DSM 45899</strain>
    </source>
</reference>
<dbReference type="RefSeq" id="WP_091273902.1">
    <property type="nucleotide sequence ID" value="NZ_FAOZ01000005.1"/>
</dbReference>
<dbReference type="Gene3D" id="2.40.50.100">
    <property type="match status" value="2"/>
</dbReference>
<keyword evidence="1 2" id="KW-0500">Molybdenum</keyword>
<gene>
    <name evidence="4" type="ORF">Ga0074812_10560</name>
</gene>
<feature type="domain" description="Mop" evidence="3">
    <location>
        <begin position="73"/>
        <end position="139"/>
    </location>
</feature>
<organism evidence="4 5">
    <name type="scientific">Parafrankia irregularis</name>
    <dbReference type="NCBI Taxonomy" id="795642"/>
    <lineage>
        <taxon>Bacteria</taxon>
        <taxon>Bacillati</taxon>
        <taxon>Actinomycetota</taxon>
        <taxon>Actinomycetes</taxon>
        <taxon>Frankiales</taxon>
        <taxon>Frankiaceae</taxon>
        <taxon>Parafrankia</taxon>
    </lineage>
</organism>
<feature type="domain" description="Mop" evidence="3">
    <location>
        <begin position="2"/>
        <end position="68"/>
    </location>
</feature>
<dbReference type="GO" id="GO:0015689">
    <property type="term" value="P:molybdate ion transport"/>
    <property type="evidence" value="ECO:0007669"/>
    <property type="project" value="InterPro"/>
</dbReference>
<dbReference type="EMBL" id="FAOZ01000005">
    <property type="protein sequence ID" value="CUU55410.1"/>
    <property type="molecule type" value="Genomic_DNA"/>
</dbReference>
<dbReference type="SUPFAM" id="SSF50331">
    <property type="entry name" value="MOP-like"/>
    <property type="match status" value="2"/>
</dbReference>
<sequence length="140" mass="14029">MTLSIRNRLTGTVSDITSGTVMGTVRIELPNGEIVTSAVTMDAIKEVGVGIGSAVEVLVKATDVSLATGETSGLTIRNQLSGTLVGLDTGGAMALARIALSSDVELTAAITRASADDLGLAPGTPVTALIKSTEVAFSAL</sequence>
<evidence type="ECO:0000256" key="2">
    <source>
        <dbReference type="PROSITE-ProRule" id="PRU01213"/>
    </source>
</evidence>
<evidence type="ECO:0000313" key="4">
    <source>
        <dbReference type="EMBL" id="CUU55410.1"/>
    </source>
</evidence>
<dbReference type="PROSITE" id="PS51866">
    <property type="entry name" value="MOP"/>
    <property type="match status" value="2"/>
</dbReference>
<dbReference type="AlphaFoldDB" id="A0A0S4QK01"/>
<dbReference type="Proteomes" id="UP000198802">
    <property type="component" value="Unassembled WGS sequence"/>
</dbReference>
<dbReference type="InterPro" id="IPR008995">
    <property type="entry name" value="Mo/tungstate-bd_C_term_dom"/>
</dbReference>
<keyword evidence="5" id="KW-1185">Reference proteome</keyword>
<accession>A0A0S4QK01</accession>
<dbReference type="Pfam" id="PF03459">
    <property type="entry name" value="TOBE"/>
    <property type="match status" value="2"/>
</dbReference>
<protein>
    <submittedName>
        <fullName evidence="4">Molybdate transport system regulatory protein</fullName>
    </submittedName>
</protein>
<dbReference type="InterPro" id="IPR004606">
    <property type="entry name" value="Mop_domain"/>
</dbReference>
<name>A0A0S4QK01_9ACTN</name>